<protein>
    <submittedName>
        <fullName evidence="2">5'-methylthioadenosine/S-adenosylhomocysteine nucleosidase</fullName>
    </submittedName>
</protein>
<proteinExistence type="predicted"/>
<dbReference type="RefSeq" id="WP_157746748.1">
    <property type="nucleotide sequence ID" value="NZ_AP014946.1"/>
</dbReference>
<keyword evidence="3" id="KW-1185">Reference proteome</keyword>
<evidence type="ECO:0000259" key="1">
    <source>
        <dbReference type="Pfam" id="PF01048"/>
    </source>
</evidence>
<name>A0A0S3PVB5_9BRAD</name>
<dbReference type="Proteomes" id="UP000236884">
    <property type="component" value="Chromosome"/>
</dbReference>
<evidence type="ECO:0000313" key="2">
    <source>
        <dbReference type="EMBL" id="BAT59895.1"/>
    </source>
</evidence>
<organism evidence="2 3">
    <name type="scientific">Variibacter gotjawalensis</name>
    <dbReference type="NCBI Taxonomy" id="1333996"/>
    <lineage>
        <taxon>Bacteria</taxon>
        <taxon>Pseudomonadati</taxon>
        <taxon>Pseudomonadota</taxon>
        <taxon>Alphaproteobacteria</taxon>
        <taxon>Hyphomicrobiales</taxon>
        <taxon>Nitrobacteraceae</taxon>
        <taxon>Variibacter</taxon>
    </lineage>
</organism>
<reference evidence="2 3" key="1">
    <citation type="submission" date="2015-08" db="EMBL/GenBank/DDBJ databases">
        <title>Investigation of the bacterial diversity of lava forest soil.</title>
        <authorList>
            <person name="Lee J.S."/>
        </authorList>
    </citation>
    <scope>NUCLEOTIDE SEQUENCE [LARGE SCALE GENOMIC DNA]</scope>
    <source>
        <strain evidence="2 3">GJW-30</strain>
    </source>
</reference>
<evidence type="ECO:0000313" key="3">
    <source>
        <dbReference type="Proteomes" id="UP000236884"/>
    </source>
</evidence>
<dbReference type="PANTHER" id="PTHR46832">
    <property type="entry name" value="5'-METHYLTHIOADENOSINE/S-ADENOSYLHOMOCYSTEINE NUCLEOSIDASE"/>
    <property type="match status" value="1"/>
</dbReference>
<gene>
    <name evidence="2" type="ORF">GJW-30_1_02430</name>
</gene>
<dbReference type="PANTHER" id="PTHR46832:SF1">
    <property type="entry name" value="5'-METHYLTHIOADENOSINE_S-ADENOSYLHOMOCYSTEINE NUCLEOSIDASE"/>
    <property type="match status" value="1"/>
</dbReference>
<accession>A0A0S3PVB5</accession>
<dbReference type="Gene3D" id="3.40.50.1580">
    <property type="entry name" value="Nucleoside phosphorylase domain"/>
    <property type="match status" value="1"/>
</dbReference>
<dbReference type="Pfam" id="PF01048">
    <property type="entry name" value="PNP_UDP_1"/>
    <property type="match status" value="1"/>
</dbReference>
<dbReference type="InterPro" id="IPR000845">
    <property type="entry name" value="Nucleoside_phosphorylase_d"/>
</dbReference>
<dbReference type="GO" id="GO:0008930">
    <property type="term" value="F:methylthioadenosine nucleosidase activity"/>
    <property type="evidence" value="ECO:0007669"/>
    <property type="project" value="TreeGrafter"/>
</dbReference>
<dbReference type="AlphaFoldDB" id="A0A0S3PVB5"/>
<dbReference type="GO" id="GO:0019284">
    <property type="term" value="P:L-methionine salvage from S-adenosylmethionine"/>
    <property type="evidence" value="ECO:0007669"/>
    <property type="project" value="TreeGrafter"/>
</dbReference>
<dbReference type="GO" id="GO:0005829">
    <property type="term" value="C:cytosol"/>
    <property type="evidence" value="ECO:0007669"/>
    <property type="project" value="TreeGrafter"/>
</dbReference>
<dbReference type="GO" id="GO:0009116">
    <property type="term" value="P:nucleoside metabolic process"/>
    <property type="evidence" value="ECO:0007669"/>
    <property type="project" value="InterPro"/>
</dbReference>
<dbReference type="GO" id="GO:0008782">
    <property type="term" value="F:adenosylhomocysteine nucleosidase activity"/>
    <property type="evidence" value="ECO:0007669"/>
    <property type="project" value="TreeGrafter"/>
</dbReference>
<feature type="domain" description="Nucleoside phosphorylase" evidence="1">
    <location>
        <begin position="111"/>
        <end position="345"/>
    </location>
</feature>
<dbReference type="InterPro" id="IPR035994">
    <property type="entry name" value="Nucleoside_phosphorylase_sf"/>
</dbReference>
<dbReference type="KEGG" id="vgo:GJW-30_1_02430"/>
<dbReference type="SUPFAM" id="SSF53167">
    <property type="entry name" value="Purine and uridine phosphorylases"/>
    <property type="match status" value="1"/>
</dbReference>
<sequence length="379" mass="41574">MDSNFSTILSAAKPRDRTDQYVILAALFSLGGDTRSVTVREINDRIRLHLGAKGPANVPGSLRKYTAYVEPAERGPPIRWRLKPEGVGRLRAQSGLPLPVAISAQDFDSDIGIVCALEQPEFVAVREAFGGASAWNEVGDARYAHVYRETVLKTESGKALRVVATASTSMGLTAAAIAATQLIMQFRPRLVVMIGIAAGTRSGGKQFGDVLVADPSVDYNSGKVVDSDGIREFLPDPYPIGLNARLRSVLQRYASNPAVFQRIRERWNGTLPVAPNRLHIGPLGAADQVIDDASRVLEITKNWRKLVGVEMETYAVYRACHESPDPKPRMASFKAVCDFAAEKTDSWQLYAAFTAAQFATDFLRSEWDALWPNPQRGER</sequence>
<dbReference type="EMBL" id="AP014946">
    <property type="protein sequence ID" value="BAT59895.1"/>
    <property type="molecule type" value="Genomic_DNA"/>
</dbReference>